<dbReference type="AlphaFoldDB" id="A0A9W6WNZ6"/>
<name>A0A9W6WNZ6_9STRA</name>
<reference evidence="1" key="1">
    <citation type="submission" date="2023-04" db="EMBL/GenBank/DDBJ databases">
        <title>Phytophthora lilii NBRC 32176.</title>
        <authorList>
            <person name="Ichikawa N."/>
            <person name="Sato H."/>
            <person name="Tonouchi N."/>
        </authorList>
    </citation>
    <scope>NUCLEOTIDE SEQUENCE</scope>
    <source>
        <strain evidence="1">NBRC 32176</strain>
    </source>
</reference>
<dbReference type="EMBL" id="BSXW01000089">
    <property type="protein sequence ID" value="GMF11819.1"/>
    <property type="molecule type" value="Genomic_DNA"/>
</dbReference>
<sequence>MLPNLSDRWGATLQVMLPTASEPANVSARRNALYELNNVNSIRISHSSGKGRKTRYAVDVFVDSPDTNGCSGMLTAEAGPRARCERGLSEFKDVADELHDIVDSAHSGLRCELCSAILNWFVFGENPDGLLLMFSSNDRVARKLTKFLEDLLAVTVKYSSTGTQGCCYGQIHIPQVVHEFLFNQPATCDAA</sequence>
<gene>
    <name evidence="1" type="ORF">Plil01_000249100</name>
</gene>
<evidence type="ECO:0000313" key="1">
    <source>
        <dbReference type="EMBL" id="GMF11819.1"/>
    </source>
</evidence>
<keyword evidence="2" id="KW-1185">Reference proteome</keyword>
<organism evidence="1 2">
    <name type="scientific">Phytophthora lilii</name>
    <dbReference type="NCBI Taxonomy" id="2077276"/>
    <lineage>
        <taxon>Eukaryota</taxon>
        <taxon>Sar</taxon>
        <taxon>Stramenopiles</taxon>
        <taxon>Oomycota</taxon>
        <taxon>Peronosporomycetes</taxon>
        <taxon>Peronosporales</taxon>
        <taxon>Peronosporaceae</taxon>
        <taxon>Phytophthora</taxon>
    </lineage>
</organism>
<accession>A0A9W6WNZ6</accession>
<proteinExistence type="predicted"/>
<evidence type="ECO:0000313" key="2">
    <source>
        <dbReference type="Proteomes" id="UP001165083"/>
    </source>
</evidence>
<comment type="caution">
    <text evidence="1">The sequence shown here is derived from an EMBL/GenBank/DDBJ whole genome shotgun (WGS) entry which is preliminary data.</text>
</comment>
<dbReference type="Proteomes" id="UP001165083">
    <property type="component" value="Unassembled WGS sequence"/>
</dbReference>
<dbReference type="OrthoDB" id="118748at2759"/>
<protein>
    <submittedName>
        <fullName evidence="1">Unnamed protein product</fullName>
    </submittedName>
</protein>